<dbReference type="GeneID" id="17260930"/>
<reference evidence="1" key="2">
    <citation type="submission" date="2024-10" db="UniProtKB">
        <authorList>
            <consortium name="EnsemblProtists"/>
        </authorList>
    </citation>
    <scope>IDENTIFICATION</scope>
</reference>
<dbReference type="PaxDb" id="2903-EOD14726"/>
<sequence length="140" mass="16209">MLLGVTLEPLLNLAPKKVNWDLKRDIEPQMKKLRAATDRAIIDPLSGIRRQKPQPRQNLIREGQNQIESAEPEKSSVDRVLQDWMAKTINPTSDRICRLSVGPYAGREEFSLFRLSFSFLQGERHQPLYFQGNIYATRYP</sequence>
<dbReference type="RefSeq" id="XP_005767155.1">
    <property type="nucleotide sequence ID" value="XM_005767098.1"/>
</dbReference>
<evidence type="ECO:0000313" key="1">
    <source>
        <dbReference type="EnsemblProtists" id="EOD14726"/>
    </source>
</evidence>
<dbReference type="Pfam" id="PF08315">
    <property type="entry name" value="cwf18"/>
    <property type="match status" value="1"/>
</dbReference>
<dbReference type="HOGENOM" id="CLU_1838925_0_0_1"/>
<dbReference type="InterPro" id="IPR013169">
    <property type="entry name" value="mRNA_splic_Cwf18-like"/>
</dbReference>
<protein>
    <submittedName>
        <fullName evidence="1">Uncharacterized protein</fullName>
    </submittedName>
</protein>
<name>A0A0D3ITZ1_EMIH1</name>
<dbReference type="Proteomes" id="UP000013827">
    <property type="component" value="Unassembled WGS sequence"/>
</dbReference>
<dbReference type="EnsemblProtists" id="EOD14726">
    <property type="protein sequence ID" value="EOD14726"/>
    <property type="gene ID" value="EMIHUDRAFT_197249"/>
</dbReference>
<dbReference type="KEGG" id="ehx:EMIHUDRAFT_197249"/>
<organism evidence="1 2">
    <name type="scientific">Emiliania huxleyi (strain CCMP1516)</name>
    <dbReference type="NCBI Taxonomy" id="280463"/>
    <lineage>
        <taxon>Eukaryota</taxon>
        <taxon>Haptista</taxon>
        <taxon>Haptophyta</taxon>
        <taxon>Prymnesiophyceae</taxon>
        <taxon>Isochrysidales</taxon>
        <taxon>Noelaerhabdaceae</taxon>
        <taxon>Emiliania</taxon>
    </lineage>
</organism>
<evidence type="ECO:0000313" key="2">
    <source>
        <dbReference type="Proteomes" id="UP000013827"/>
    </source>
</evidence>
<proteinExistence type="predicted"/>
<dbReference type="AlphaFoldDB" id="A0A0D3ITZ1"/>
<reference evidence="2" key="1">
    <citation type="journal article" date="2013" name="Nature">
        <title>Pan genome of the phytoplankton Emiliania underpins its global distribution.</title>
        <authorList>
            <person name="Read B.A."/>
            <person name="Kegel J."/>
            <person name="Klute M.J."/>
            <person name="Kuo A."/>
            <person name="Lefebvre S.C."/>
            <person name="Maumus F."/>
            <person name="Mayer C."/>
            <person name="Miller J."/>
            <person name="Monier A."/>
            <person name="Salamov A."/>
            <person name="Young J."/>
            <person name="Aguilar M."/>
            <person name="Claverie J.M."/>
            <person name="Frickenhaus S."/>
            <person name="Gonzalez K."/>
            <person name="Herman E.K."/>
            <person name="Lin Y.C."/>
            <person name="Napier J."/>
            <person name="Ogata H."/>
            <person name="Sarno A.F."/>
            <person name="Shmutz J."/>
            <person name="Schroeder D."/>
            <person name="de Vargas C."/>
            <person name="Verret F."/>
            <person name="von Dassow P."/>
            <person name="Valentin K."/>
            <person name="Van de Peer Y."/>
            <person name="Wheeler G."/>
            <person name="Dacks J.B."/>
            <person name="Delwiche C.F."/>
            <person name="Dyhrman S.T."/>
            <person name="Glockner G."/>
            <person name="John U."/>
            <person name="Richards T."/>
            <person name="Worden A.Z."/>
            <person name="Zhang X."/>
            <person name="Grigoriev I.V."/>
            <person name="Allen A.E."/>
            <person name="Bidle K."/>
            <person name="Borodovsky M."/>
            <person name="Bowler C."/>
            <person name="Brownlee C."/>
            <person name="Cock J.M."/>
            <person name="Elias M."/>
            <person name="Gladyshev V.N."/>
            <person name="Groth M."/>
            <person name="Guda C."/>
            <person name="Hadaegh A."/>
            <person name="Iglesias-Rodriguez M.D."/>
            <person name="Jenkins J."/>
            <person name="Jones B.M."/>
            <person name="Lawson T."/>
            <person name="Leese F."/>
            <person name="Lindquist E."/>
            <person name="Lobanov A."/>
            <person name="Lomsadze A."/>
            <person name="Malik S.B."/>
            <person name="Marsh M.E."/>
            <person name="Mackinder L."/>
            <person name="Mock T."/>
            <person name="Mueller-Roeber B."/>
            <person name="Pagarete A."/>
            <person name="Parker M."/>
            <person name="Probert I."/>
            <person name="Quesneville H."/>
            <person name="Raines C."/>
            <person name="Rensing S.A."/>
            <person name="Riano-Pachon D.M."/>
            <person name="Richier S."/>
            <person name="Rokitta S."/>
            <person name="Shiraiwa Y."/>
            <person name="Soanes D.M."/>
            <person name="van der Giezen M."/>
            <person name="Wahlund T.M."/>
            <person name="Williams B."/>
            <person name="Wilson W."/>
            <person name="Wolfe G."/>
            <person name="Wurch L.L."/>
        </authorList>
    </citation>
    <scope>NUCLEOTIDE SEQUENCE</scope>
</reference>
<accession>A0A0D3ITZ1</accession>
<keyword evidence="2" id="KW-1185">Reference proteome</keyword>